<evidence type="ECO:0000313" key="1">
    <source>
        <dbReference type="EMBL" id="MXN44652.1"/>
    </source>
</evidence>
<organism evidence="1 2">
    <name type="scientific">Shinella kummerowiae</name>
    <dbReference type="NCBI Taxonomy" id="417745"/>
    <lineage>
        <taxon>Bacteria</taxon>
        <taxon>Pseudomonadati</taxon>
        <taxon>Pseudomonadota</taxon>
        <taxon>Alphaproteobacteria</taxon>
        <taxon>Hyphomicrobiales</taxon>
        <taxon>Rhizobiaceae</taxon>
        <taxon>Shinella</taxon>
    </lineage>
</organism>
<dbReference type="AlphaFoldDB" id="A0A6N8SCE3"/>
<gene>
    <name evidence="1" type="ORF">GR138_05590</name>
</gene>
<dbReference type="EMBL" id="WUMK01000002">
    <property type="protein sequence ID" value="MXN44652.1"/>
    <property type="molecule type" value="Genomic_DNA"/>
</dbReference>
<dbReference type="Proteomes" id="UP000435802">
    <property type="component" value="Unassembled WGS sequence"/>
</dbReference>
<comment type="caution">
    <text evidence="1">The sequence shown here is derived from an EMBL/GenBank/DDBJ whole genome shotgun (WGS) entry which is preliminary data.</text>
</comment>
<proteinExistence type="predicted"/>
<accession>A0A6N8SCE3</accession>
<evidence type="ECO:0000313" key="2">
    <source>
        <dbReference type="Proteomes" id="UP000435802"/>
    </source>
</evidence>
<protein>
    <submittedName>
        <fullName evidence="1">Uncharacterized protein</fullName>
    </submittedName>
</protein>
<dbReference type="RefSeq" id="WP_160857631.1">
    <property type="nucleotide sequence ID" value="NZ_WUMK01000002.1"/>
</dbReference>
<keyword evidence="2" id="KW-1185">Reference proteome</keyword>
<name>A0A6N8SCE3_9HYPH</name>
<sequence>MAPKKCQHFFLENRLADVLGLGYLPARRSPSNAVELYNDFAISNHMNTFLKDAGGFQPCDGVFFNGESRRSRRQPPIRFSKKSENEFVLGDVTPDPLKVIVSRFADVAIVIS</sequence>
<reference evidence="1 2" key="1">
    <citation type="submission" date="2019-12" db="EMBL/GenBank/DDBJ databases">
        <title>Shinella kummerowiae sp. nov., a symbiotic bacterium isolated from root nodules of the herbal legume Kummerowia stipulacea.</title>
        <authorList>
            <person name="Gao J."/>
        </authorList>
    </citation>
    <scope>NUCLEOTIDE SEQUENCE [LARGE SCALE GENOMIC DNA]</scope>
    <source>
        <strain evidence="1 2">CCBAU 25048</strain>
    </source>
</reference>